<dbReference type="InterPro" id="IPR011990">
    <property type="entry name" value="TPR-like_helical_dom_sf"/>
</dbReference>
<dbReference type="STRING" id="341663.Q0CR67"/>
<evidence type="ECO:0000256" key="1">
    <source>
        <dbReference type="PROSITE-ProRule" id="PRU00708"/>
    </source>
</evidence>
<dbReference type="OrthoDB" id="1882346at2759"/>
<dbReference type="Gene3D" id="1.25.40.10">
    <property type="entry name" value="Tetratricopeptide repeat domain"/>
    <property type="match status" value="2"/>
</dbReference>
<dbReference type="GeneID" id="4318602"/>
<feature type="region of interest" description="Disordered" evidence="2">
    <location>
        <begin position="963"/>
        <end position="1089"/>
    </location>
</feature>
<dbReference type="eggNOG" id="KOG4197">
    <property type="taxonomic scope" value="Eukaryota"/>
</dbReference>
<dbReference type="EMBL" id="CH476598">
    <property type="protein sequence ID" value="EAU35619.1"/>
    <property type="molecule type" value="Genomic_DNA"/>
</dbReference>
<dbReference type="InterPro" id="IPR051114">
    <property type="entry name" value="Mito_RNA_Proc_CCM1"/>
</dbReference>
<dbReference type="VEuPathDB" id="FungiDB:ATEG_03817"/>
<dbReference type="PANTHER" id="PTHR47934:SF6">
    <property type="entry name" value="MITOCHONDRIAL GROUP I INTRON SPLICING FACTOR CCM1-RELATED"/>
    <property type="match status" value="1"/>
</dbReference>
<protein>
    <recommendedName>
        <fullName evidence="5">Pentacotripeptide-repeat region of PRORP domain-containing protein</fullName>
    </recommendedName>
</protein>
<dbReference type="Pfam" id="PF13041">
    <property type="entry name" value="PPR_2"/>
    <property type="match status" value="1"/>
</dbReference>
<dbReference type="InterPro" id="IPR002885">
    <property type="entry name" value="PPR_rpt"/>
</dbReference>
<name>Q0CR67_ASPTN</name>
<dbReference type="GO" id="GO:0003729">
    <property type="term" value="F:mRNA binding"/>
    <property type="evidence" value="ECO:0007669"/>
    <property type="project" value="TreeGrafter"/>
</dbReference>
<dbReference type="NCBIfam" id="TIGR00756">
    <property type="entry name" value="PPR"/>
    <property type="match status" value="1"/>
</dbReference>
<accession>Q0CR67</accession>
<dbReference type="GO" id="GO:0006396">
    <property type="term" value="P:RNA processing"/>
    <property type="evidence" value="ECO:0007669"/>
    <property type="project" value="TreeGrafter"/>
</dbReference>
<proteinExistence type="predicted"/>
<evidence type="ECO:0008006" key="5">
    <source>
        <dbReference type="Google" id="ProtNLM"/>
    </source>
</evidence>
<reference evidence="4" key="1">
    <citation type="submission" date="2005-09" db="EMBL/GenBank/DDBJ databases">
        <title>Annotation of the Aspergillus terreus NIH2624 genome.</title>
        <authorList>
            <person name="Birren B.W."/>
            <person name="Lander E.S."/>
            <person name="Galagan J.E."/>
            <person name="Nusbaum C."/>
            <person name="Devon K."/>
            <person name="Henn M."/>
            <person name="Ma L.-J."/>
            <person name="Jaffe D.B."/>
            <person name="Butler J."/>
            <person name="Alvarez P."/>
            <person name="Gnerre S."/>
            <person name="Grabherr M."/>
            <person name="Kleber M."/>
            <person name="Mauceli E.W."/>
            <person name="Brockman W."/>
            <person name="Rounsley S."/>
            <person name="Young S.K."/>
            <person name="LaButti K."/>
            <person name="Pushparaj V."/>
            <person name="DeCaprio D."/>
            <person name="Crawford M."/>
            <person name="Koehrsen M."/>
            <person name="Engels R."/>
            <person name="Montgomery P."/>
            <person name="Pearson M."/>
            <person name="Howarth C."/>
            <person name="Larson L."/>
            <person name="Luoma S."/>
            <person name="White J."/>
            <person name="Alvarado L."/>
            <person name="Kodira C.D."/>
            <person name="Zeng Q."/>
            <person name="Oleary S."/>
            <person name="Yandava C."/>
            <person name="Denning D.W."/>
            <person name="Nierman W.C."/>
            <person name="Milne T."/>
            <person name="Madden K."/>
        </authorList>
    </citation>
    <scope>NUCLEOTIDE SEQUENCE [LARGE SCALE GENOMIC DNA]</scope>
    <source>
        <strain evidence="4">NIH 2624 / FGSC A1156</strain>
    </source>
</reference>
<feature type="compositionally biased region" description="Acidic residues" evidence="2">
    <location>
        <begin position="1051"/>
        <end position="1067"/>
    </location>
</feature>
<dbReference type="PANTHER" id="PTHR47934">
    <property type="entry name" value="PENTATRICOPEPTIDE REPEAT-CONTAINING PROTEIN PET309, MITOCHONDRIAL"/>
    <property type="match status" value="1"/>
</dbReference>
<gene>
    <name evidence="3" type="ORF">ATEG_03817</name>
</gene>
<evidence type="ECO:0000256" key="2">
    <source>
        <dbReference type="SAM" id="MobiDB-lite"/>
    </source>
</evidence>
<evidence type="ECO:0000313" key="4">
    <source>
        <dbReference type="Proteomes" id="UP000007963"/>
    </source>
</evidence>
<dbReference type="GO" id="GO:0005739">
    <property type="term" value="C:mitochondrion"/>
    <property type="evidence" value="ECO:0007669"/>
    <property type="project" value="TreeGrafter"/>
</dbReference>
<dbReference type="Pfam" id="PF01535">
    <property type="entry name" value="PPR"/>
    <property type="match status" value="1"/>
</dbReference>
<feature type="compositionally biased region" description="Acidic residues" evidence="2">
    <location>
        <begin position="1011"/>
        <end position="1021"/>
    </location>
</feature>
<feature type="compositionally biased region" description="Basic and acidic residues" evidence="2">
    <location>
        <begin position="968"/>
        <end position="990"/>
    </location>
</feature>
<dbReference type="FunFam" id="1.25.40.10:FF:001546">
    <property type="entry name" value="Translation regulator (Cya5), putative"/>
    <property type="match status" value="1"/>
</dbReference>
<feature type="repeat" description="PPR" evidence="1">
    <location>
        <begin position="329"/>
        <end position="363"/>
    </location>
</feature>
<dbReference type="HOGENOM" id="CLU_003430_1_0_1"/>
<evidence type="ECO:0000313" key="3">
    <source>
        <dbReference type="EMBL" id="EAU35619.1"/>
    </source>
</evidence>
<dbReference type="GO" id="GO:0007005">
    <property type="term" value="P:mitochondrion organization"/>
    <property type="evidence" value="ECO:0007669"/>
    <property type="project" value="TreeGrafter"/>
</dbReference>
<dbReference type="PROSITE" id="PS51375">
    <property type="entry name" value="PPR"/>
    <property type="match status" value="1"/>
</dbReference>
<sequence length="1122" mass="126312">MAGYPSDVNSALLARLSNSAHVTDHRHAKRIFDEITPGCRSPDDYLNMAKSYLAAGKEFDMIGLCQSAVSQGTGAPCWAFAIAHFVNTSQWEATEALWNIRPTSADHDLRHFVASHLDPSTASKVLLSLATFLLEQGSDSPARDLARFLLEHAFATLDIIEDTSTETLLLLLREYNALSVLTPGHYFALIKTLQSSEERTTFARSLVVYRNFRWQMDGEVPPAKLLGQLIRRLTSFQMTTGIRYILDELTHFYGRPSVDAYKHALIAFSRTGDVANVNEIFEKFVADHGKPSSRRLVTPLLYAHARLGNVQDTLRQFERISSEFGLKPNTVCWNILLTAYANADDLNGIFKTFRQMLENGIEPNAHSFGILMGQCANRGDVDTVRQILALAKKRHVQIASPMLDTIVEAYCNNQRLDIAESVAETCLGMEVKGSRVRMWNILLWNYAFRIDLESISRIRSRMDAAGLQPDDMTYAALMLSLVLIGQTDSARRILRTLHRSHRIYATEFHYAIILYGYVKDRNRDMVHIIFREIKERFERPGFSSTLLTLKSQLQRDLQALKDGGRATNSANVRLENAEKFLSEAIADFDMTKLATKQPLPGAGKQPVGKAFPAMYYEYMITAYGRRGAFERARQLFDQYIQAQNPSSLENAYDIAPLRLLSALMLAYLKAEHYKEVEQCWKMAFPRAKEIARPPSIDEWLSNQLPSADTIDPPRPSRAISVDNPGDFLLGSDISKPARAKKKPPILPACRFMLSRPLSLYMRSLAYRNEPSKIHQVVAEVQRAGFVLTTYNWSTFVQMLASSDKPSDQVQAFSIFEEKFMPNFPGWNNLRRGYGLKPPGVPSTIDVIEHPRRGKHPNILGKEGRRYWSKIQPDFMQPTYVSMVYLASALLGFRERSIIDGGAEVKSLYRVAPKTIEAVADMPYLREKFQGVLLRRRQEQGDKKQDVDRLDHYVWTGGILGVGGQPRGLTEERVPAQDQEHADHTIDKTGTDTDIGLQGGHIPEAPQKTLDPQDEYDIEVESLLESRRNSTEADDEVLDSEHRVDSDRDSEPDVLMDSEGPDLSEEDDRASAKEQSQEVQGSNEAKPAGESPSYFVILFVSVIKSQLAPGVVAEKLSQRESAA</sequence>
<dbReference type="AlphaFoldDB" id="Q0CR67"/>
<dbReference type="Proteomes" id="UP000007963">
    <property type="component" value="Unassembled WGS sequence"/>
</dbReference>
<dbReference type="RefSeq" id="XP_001212995.1">
    <property type="nucleotide sequence ID" value="XM_001212995.1"/>
</dbReference>
<organism evidence="3 4">
    <name type="scientific">Aspergillus terreus (strain NIH 2624 / FGSC A1156)</name>
    <dbReference type="NCBI Taxonomy" id="341663"/>
    <lineage>
        <taxon>Eukaryota</taxon>
        <taxon>Fungi</taxon>
        <taxon>Dikarya</taxon>
        <taxon>Ascomycota</taxon>
        <taxon>Pezizomycotina</taxon>
        <taxon>Eurotiomycetes</taxon>
        <taxon>Eurotiomycetidae</taxon>
        <taxon>Eurotiales</taxon>
        <taxon>Aspergillaceae</taxon>
        <taxon>Aspergillus</taxon>
        <taxon>Aspergillus subgen. Circumdati</taxon>
    </lineage>
</organism>
<dbReference type="OMA" id="QLHTGFW"/>
<feature type="compositionally biased region" description="Basic and acidic residues" evidence="2">
    <location>
        <begin position="1038"/>
        <end position="1050"/>
    </location>
</feature>